<dbReference type="InterPro" id="IPR007111">
    <property type="entry name" value="NACHT_NTPase"/>
</dbReference>
<reference evidence="3 4" key="1">
    <citation type="journal article" date="2020" name="ISME J.">
        <title>Uncovering the hidden diversity of litter-decomposition mechanisms in mushroom-forming fungi.</title>
        <authorList>
            <person name="Floudas D."/>
            <person name="Bentzer J."/>
            <person name="Ahren D."/>
            <person name="Johansson T."/>
            <person name="Persson P."/>
            <person name="Tunlid A."/>
        </authorList>
    </citation>
    <scope>NUCLEOTIDE SEQUENCE [LARGE SCALE GENOMIC DNA]</scope>
    <source>
        <strain evidence="3 4">CBS 101986</strain>
    </source>
</reference>
<proteinExistence type="predicted"/>
<accession>A0A8H5BFP6</accession>
<dbReference type="PANTHER" id="PTHR10039">
    <property type="entry name" value="AMELOGENIN"/>
    <property type="match status" value="1"/>
</dbReference>
<evidence type="ECO:0000259" key="2">
    <source>
        <dbReference type="PROSITE" id="PS50837"/>
    </source>
</evidence>
<dbReference type="Gene3D" id="3.40.50.300">
    <property type="entry name" value="P-loop containing nucleotide triphosphate hydrolases"/>
    <property type="match status" value="1"/>
</dbReference>
<name>A0A8H5BFP6_9AGAR</name>
<dbReference type="PROSITE" id="PS50837">
    <property type="entry name" value="NACHT"/>
    <property type="match status" value="1"/>
</dbReference>
<gene>
    <name evidence="3" type="ORF">D9619_002042</name>
</gene>
<comment type="caution">
    <text evidence="3">The sequence shown here is derived from an EMBL/GenBank/DDBJ whole genome shotgun (WGS) entry which is preliminary data.</text>
</comment>
<keyword evidence="4" id="KW-1185">Reference proteome</keyword>
<sequence>MTQRARSQRRSVNFLQSASNVVITGGSFTGIQETSGQNNSLEPLYAHVSSNAILNAGGRADPVRCHPGTRDEVMRIIEKWIDGDGDLSRRIFWLSGPAGAGKTAIIQTIAERCIQHGLPMANYFFFRADSTRNHAGSVVATLLYQILEFHPGLKANIATLLDTKPLVFDQSIRDQFKYLIDTPVRTVVDGASAPTQRLLLLIDGVDECSSETKHVQGDLLHALHHLASQQNSPFIILVASRAEPHLVMTFNEIGSSNDSIFLDENYHPSRDIRLFVAAEFDKVKRTHHLGRTLDGDWPSDADVDEIVEKSSGQFIYAATVMRFISSSSASPAHSLDRVRGIRPIVKNSPFAELDAIYTHILSQVEDWGSAKNILAGQLILPTVKASDAMMGLRCTIDLLLAPLGLTQSDIESNLSDLVAVVQYSRETENVVFYHASLRDFLCDESRSKALYIDLVLFAEKLARAHIPAMTNFYNVEIFCSIFALVKTDTPLLRDALISWKPWKPETLHNCEKDQWRMRTIGHQCIVALRGLYYPYDYSFYQTILRKWLAWFSDLEIPRRDLFNDDTPEANKIWDDIQRSRSGEKTASKVAFWKKLPSLSKIRPSMK</sequence>
<dbReference type="InterPro" id="IPR027417">
    <property type="entry name" value="P-loop_NTPase"/>
</dbReference>
<dbReference type="SUPFAM" id="SSF52540">
    <property type="entry name" value="P-loop containing nucleoside triphosphate hydrolases"/>
    <property type="match status" value="1"/>
</dbReference>
<organism evidence="3 4">
    <name type="scientific">Psilocybe cf. subviscida</name>
    <dbReference type="NCBI Taxonomy" id="2480587"/>
    <lineage>
        <taxon>Eukaryota</taxon>
        <taxon>Fungi</taxon>
        <taxon>Dikarya</taxon>
        <taxon>Basidiomycota</taxon>
        <taxon>Agaricomycotina</taxon>
        <taxon>Agaricomycetes</taxon>
        <taxon>Agaricomycetidae</taxon>
        <taxon>Agaricales</taxon>
        <taxon>Agaricineae</taxon>
        <taxon>Strophariaceae</taxon>
        <taxon>Psilocybe</taxon>
    </lineage>
</organism>
<dbReference type="Proteomes" id="UP000567179">
    <property type="component" value="Unassembled WGS sequence"/>
</dbReference>
<evidence type="ECO:0000313" key="3">
    <source>
        <dbReference type="EMBL" id="KAF5321322.1"/>
    </source>
</evidence>
<evidence type="ECO:0000256" key="1">
    <source>
        <dbReference type="ARBA" id="ARBA00022737"/>
    </source>
</evidence>
<keyword evidence="1" id="KW-0677">Repeat</keyword>
<dbReference type="InterPro" id="IPR056884">
    <property type="entry name" value="NPHP3-like_N"/>
</dbReference>
<evidence type="ECO:0000313" key="4">
    <source>
        <dbReference type="Proteomes" id="UP000567179"/>
    </source>
</evidence>
<dbReference type="Pfam" id="PF24883">
    <property type="entry name" value="NPHP3_N"/>
    <property type="match status" value="1"/>
</dbReference>
<dbReference type="OrthoDB" id="538223at2759"/>
<dbReference type="AlphaFoldDB" id="A0A8H5BFP6"/>
<protein>
    <recommendedName>
        <fullName evidence="2">NACHT domain-containing protein</fullName>
    </recommendedName>
</protein>
<dbReference type="PANTHER" id="PTHR10039:SF14">
    <property type="entry name" value="NACHT DOMAIN-CONTAINING PROTEIN"/>
    <property type="match status" value="1"/>
</dbReference>
<dbReference type="EMBL" id="JAACJJ010000028">
    <property type="protein sequence ID" value="KAF5321322.1"/>
    <property type="molecule type" value="Genomic_DNA"/>
</dbReference>
<feature type="domain" description="NACHT" evidence="2">
    <location>
        <begin position="90"/>
        <end position="223"/>
    </location>
</feature>